<keyword evidence="4" id="KW-0862">Zinc</keyword>
<keyword evidence="6" id="KW-0804">Transcription</keyword>
<dbReference type="SUPFAM" id="SSF57667">
    <property type="entry name" value="beta-beta-alpha zinc fingers"/>
    <property type="match status" value="1"/>
</dbReference>
<dbReference type="Gene3D" id="3.30.160.60">
    <property type="entry name" value="Classic Zinc Finger"/>
    <property type="match status" value="1"/>
</dbReference>
<evidence type="ECO:0000256" key="8">
    <source>
        <dbReference type="SAM" id="MobiDB-lite"/>
    </source>
</evidence>
<dbReference type="PANTHER" id="PTHR45988">
    <property type="entry name" value="C2H2 TYPE ZINC FINGER TRANSCRIPTION FACTOR FAMILY-RELATED"/>
    <property type="match status" value="1"/>
</dbReference>
<keyword evidence="11" id="KW-1185">Reference proteome</keyword>
<dbReference type="GO" id="GO:0000976">
    <property type="term" value="F:transcription cis-regulatory region binding"/>
    <property type="evidence" value="ECO:0007669"/>
    <property type="project" value="TreeGrafter"/>
</dbReference>
<evidence type="ECO:0000256" key="2">
    <source>
        <dbReference type="ARBA" id="ARBA00022737"/>
    </source>
</evidence>
<keyword evidence="3 7" id="KW-0863">Zinc-finger</keyword>
<organism evidence="10 11">
    <name type="scientific">Lupinus luteus</name>
    <name type="common">European yellow lupine</name>
    <dbReference type="NCBI Taxonomy" id="3873"/>
    <lineage>
        <taxon>Eukaryota</taxon>
        <taxon>Viridiplantae</taxon>
        <taxon>Streptophyta</taxon>
        <taxon>Embryophyta</taxon>
        <taxon>Tracheophyta</taxon>
        <taxon>Spermatophyta</taxon>
        <taxon>Magnoliopsida</taxon>
        <taxon>eudicotyledons</taxon>
        <taxon>Gunneridae</taxon>
        <taxon>Pentapetalae</taxon>
        <taxon>rosids</taxon>
        <taxon>fabids</taxon>
        <taxon>Fabales</taxon>
        <taxon>Fabaceae</taxon>
        <taxon>Papilionoideae</taxon>
        <taxon>50 kb inversion clade</taxon>
        <taxon>genistoids sensu lato</taxon>
        <taxon>core genistoids</taxon>
        <taxon>Genisteae</taxon>
        <taxon>Lupinus</taxon>
    </lineage>
</organism>
<dbReference type="AlphaFoldDB" id="A0AAV1X607"/>
<comment type="caution">
    <text evidence="10">The sequence shown here is derived from an EMBL/GenBank/DDBJ whole genome shotgun (WGS) entry which is preliminary data.</text>
</comment>
<dbReference type="InterPro" id="IPR013087">
    <property type="entry name" value="Znf_C2H2_type"/>
</dbReference>
<keyword evidence="1" id="KW-0479">Metal-binding</keyword>
<sequence length="227" mass="25122">MALETLNSPKPFRGSSYEEEEQHEVDLHAWAKRKRSKRPRLENPTTEEEYLALCLIMLAQNGNTNNENDNKTFLQPQELESSPPMNVMSHRCSVCNKAFPSHQALGGHMASHRKSLSENATTAIATISATTTTNEKLHECSICHRSFPTGQALGGHKRCHYDGGNSNSNINTNNSGASSHSHRGFEFDLNLPAPLTELSELARFDGEKEVNINEQEVENPLPIGLAS</sequence>
<evidence type="ECO:0000256" key="4">
    <source>
        <dbReference type="ARBA" id="ARBA00022833"/>
    </source>
</evidence>
<dbReference type="Proteomes" id="UP001497480">
    <property type="component" value="Unassembled WGS sequence"/>
</dbReference>
<feature type="domain" description="C2H2-type" evidence="9">
    <location>
        <begin position="90"/>
        <end position="112"/>
    </location>
</feature>
<dbReference type="PROSITE" id="PS00028">
    <property type="entry name" value="ZINC_FINGER_C2H2_1"/>
    <property type="match status" value="2"/>
</dbReference>
<protein>
    <recommendedName>
        <fullName evidence="9">C2H2-type domain-containing protein</fullName>
    </recommendedName>
</protein>
<evidence type="ECO:0000256" key="3">
    <source>
        <dbReference type="ARBA" id="ARBA00022771"/>
    </source>
</evidence>
<dbReference type="InterPro" id="IPR044653">
    <property type="entry name" value="AZF1/2/3-like"/>
</dbReference>
<evidence type="ECO:0000313" key="11">
    <source>
        <dbReference type="Proteomes" id="UP001497480"/>
    </source>
</evidence>
<evidence type="ECO:0000256" key="5">
    <source>
        <dbReference type="ARBA" id="ARBA00023015"/>
    </source>
</evidence>
<dbReference type="GO" id="GO:0008270">
    <property type="term" value="F:zinc ion binding"/>
    <property type="evidence" value="ECO:0007669"/>
    <property type="project" value="UniProtKB-KW"/>
</dbReference>
<dbReference type="GO" id="GO:0005634">
    <property type="term" value="C:nucleus"/>
    <property type="evidence" value="ECO:0007669"/>
    <property type="project" value="TreeGrafter"/>
</dbReference>
<proteinExistence type="predicted"/>
<evidence type="ECO:0000259" key="9">
    <source>
        <dbReference type="PROSITE" id="PS50157"/>
    </source>
</evidence>
<dbReference type="Pfam" id="PF13912">
    <property type="entry name" value="zf-C2H2_6"/>
    <property type="match status" value="2"/>
</dbReference>
<keyword evidence="2" id="KW-0677">Repeat</keyword>
<gene>
    <name evidence="10" type="ORF">LLUT_LOCUS17406</name>
</gene>
<evidence type="ECO:0000256" key="1">
    <source>
        <dbReference type="ARBA" id="ARBA00022723"/>
    </source>
</evidence>
<name>A0AAV1X607_LUPLU</name>
<dbReference type="PROSITE" id="PS50157">
    <property type="entry name" value="ZINC_FINGER_C2H2_2"/>
    <property type="match status" value="2"/>
</dbReference>
<evidence type="ECO:0000256" key="7">
    <source>
        <dbReference type="PROSITE-ProRule" id="PRU00042"/>
    </source>
</evidence>
<evidence type="ECO:0000256" key="6">
    <source>
        <dbReference type="ARBA" id="ARBA00023163"/>
    </source>
</evidence>
<accession>A0AAV1X607</accession>
<dbReference type="GO" id="GO:0003700">
    <property type="term" value="F:DNA-binding transcription factor activity"/>
    <property type="evidence" value="ECO:0007669"/>
    <property type="project" value="InterPro"/>
</dbReference>
<dbReference type="InterPro" id="IPR036236">
    <property type="entry name" value="Znf_C2H2_sf"/>
</dbReference>
<reference evidence="10 11" key="1">
    <citation type="submission" date="2024-03" db="EMBL/GenBank/DDBJ databases">
        <authorList>
            <person name="Martinez-Hernandez J."/>
        </authorList>
    </citation>
    <scope>NUCLEOTIDE SEQUENCE [LARGE SCALE GENOMIC DNA]</scope>
</reference>
<feature type="region of interest" description="Disordered" evidence="8">
    <location>
        <begin position="1"/>
        <end position="44"/>
    </location>
</feature>
<dbReference type="PANTHER" id="PTHR45988:SF90">
    <property type="entry name" value="ZINC FINGER PROTEIN ZAT10-LIKE"/>
    <property type="match status" value="1"/>
</dbReference>
<dbReference type="SMART" id="SM00355">
    <property type="entry name" value="ZnF_C2H2"/>
    <property type="match status" value="2"/>
</dbReference>
<dbReference type="EMBL" id="CAXHTB010000012">
    <property type="protein sequence ID" value="CAL0316346.1"/>
    <property type="molecule type" value="Genomic_DNA"/>
</dbReference>
<evidence type="ECO:0000313" key="10">
    <source>
        <dbReference type="EMBL" id="CAL0316346.1"/>
    </source>
</evidence>
<keyword evidence="5" id="KW-0805">Transcription regulation</keyword>
<feature type="domain" description="C2H2-type" evidence="9">
    <location>
        <begin position="138"/>
        <end position="160"/>
    </location>
</feature>